<accession>A0ABD3M1Z5</accession>
<sequence>MERQSSPGDPSFGIVNVEKITEGIQECYMAIEESRSRLSPLLKILDDDDDNNAGEVGTTTPHNHTVTSISIVKEFSQCIDQTYAYVDILLMRLADGGLIPPTATSQNNQRQQQHEENVYFLMASNCMSKASNFIGRSCLTLLEADSIEGSGGPMDDHESANVDHDDGHEGIRIQPCMARLAELALRVCQIHTTLVPSTSEHNNHHERVDDENINITPYSIIEAYSQYQRRCLRTRSKPAISIIADLRREATSQQCFVSDLLEAEVRRQQLEVGLYEEGDDENVDDGHSHGIETATVPRGHPHAHCLTVILGEASSLIQPLAAWRDALNPQLENDDDGIVSLLQQLCQQSIELLDTEAQTLAATVGSWFSSDQRGIATLDKDDASNTTDATKSDLLSIEASLEEMAWLCQLISRYCLYSEQTIPTRTREGKITTKLQDLLTEQSLHYSTLETRLAKLQFSQALSLATPQLIEIGRPLLQVPSIVEDAHFICVRAIERASGTRSDRAVWTVGHWVCEVWGVDHSSGVMGGEESVKGVYRALMEGVGCSGGATREEVALEDNISKPAENAFAAALLKAVDEDGFEGNVEARYNTGSATNSAPSSGGLTSFFGRGGSKQSLQSRIDAELCALNGISAAETACSALSGLFSDLVEEKVQGEATGSSGEPVSKSPSMLTFARDELSSHSRAYRSLLQHRVRALVNDLGGGDDIFDCDGKLCLQNLRLFIESEVYNLDGASFRTVEGEDRIESQMIGPIRRSQIFEEIRQDKCDAAVVMQIAEAMSWKSAEIVLRVLLQGNTRFTEWGALLLSKQLRMLQDIYCGLVLDSDGLSGAKLAKAGNSSISTASILTQFERVNQAVSILQLEKPSDWLAFSYKVGESGETNLTGDEIQKIMSLRVDFSEEAIARVCIQIGSG</sequence>
<organism evidence="1 2">
    <name type="scientific">Discostella pseudostelligera</name>
    <dbReference type="NCBI Taxonomy" id="259834"/>
    <lineage>
        <taxon>Eukaryota</taxon>
        <taxon>Sar</taxon>
        <taxon>Stramenopiles</taxon>
        <taxon>Ochrophyta</taxon>
        <taxon>Bacillariophyta</taxon>
        <taxon>Coscinodiscophyceae</taxon>
        <taxon>Thalassiosirophycidae</taxon>
        <taxon>Stephanodiscales</taxon>
        <taxon>Stephanodiscaceae</taxon>
        <taxon>Discostella</taxon>
    </lineage>
</organism>
<gene>
    <name evidence="1" type="ORF">ACHAWU_004724</name>
</gene>
<reference evidence="1 2" key="1">
    <citation type="submission" date="2024-10" db="EMBL/GenBank/DDBJ databases">
        <title>Updated reference genomes for cyclostephanoid diatoms.</title>
        <authorList>
            <person name="Roberts W.R."/>
            <person name="Alverson A.J."/>
        </authorList>
    </citation>
    <scope>NUCLEOTIDE SEQUENCE [LARGE SCALE GENOMIC DNA]</scope>
    <source>
        <strain evidence="1 2">AJA232-27</strain>
    </source>
</reference>
<dbReference type="InterPro" id="IPR048682">
    <property type="entry name" value="COG4"/>
</dbReference>
<evidence type="ECO:0000313" key="1">
    <source>
        <dbReference type="EMBL" id="KAL3757622.1"/>
    </source>
</evidence>
<name>A0ABD3M1Z5_9STRA</name>
<dbReference type="PANTHER" id="PTHR24016">
    <property type="entry name" value="CONSERVED OLIGOMERIC GOLGI COMPLEX SUBUNIT 4"/>
    <property type="match status" value="1"/>
</dbReference>
<evidence type="ECO:0000313" key="2">
    <source>
        <dbReference type="Proteomes" id="UP001530293"/>
    </source>
</evidence>
<proteinExistence type="predicted"/>
<dbReference type="EMBL" id="JALLBG020000257">
    <property type="protein sequence ID" value="KAL3757622.1"/>
    <property type="molecule type" value="Genomic_DNA"/>
</dbReference>
<keyword evidence="2" id="KW-1185">Reference proteome</keyword>
<protein>
    <submittedName>
        <fullName evidence="1">Uncharacterized protein</fullName>
    </submittedName>
</protein>
<dbReference type="PANTHER" id="PTHR24016:SF0">
    <property type="entry name" value="CONSERVED OLIGOMERIC GOLGI COMPLEX SUBUNIT 4"/>
    <property type="match status" value="1"/>
</dbReference>
<comment type="caution">
    <text evidence="1">The sequence shown here is derived from an EMBL/GenBank/DDBJ whole genome shotgun (WGS) entry which is preliminary data.</text>
</comment>
<dbReference type="Gene3D" id="1.20.58.1970">
    <property type="match status" value="1"/>
</dbReference>
<dbReference type="Proteomes" id="UP001530293">
    <property type="component" value="Unassembled WGS sequence"/>
</dbReference>
<dbReference type="AlphaFoldDB" id="A0ABD3M1Z5"/>